<reference evidence="7" key="1">
    <citation type="submission" date="2014-01" db="EMBL/GenBank/DDBJ databases">
        <title>The genome of the white-rot fungus Pycnoporus cinnabarinus: a basidiomycete model with a versatile arsenal for lignocellulosic biomass breakdown.</title>
        <authorList>
            <person name="Levasseur A."/>
            <person name="Lomascolo A."/>
            <person name="Ruiz-Duenas F.J."/>
            <person name="Uzan E."/>
            <person name="Piumi F."/>
            <person name="Kues U."/>
            <person name="Ram A.F.J."/>
            <person name="Murat C."/>
            <person name="Haon M."/>
            <person name="Benoit I."/>
            <person name="Arfi Y."/>
            <person name="Chevret D."/>
            <person name="Drula E."/>
            <person name="Kwon M.J."/>
            <person name="Gouret P."/>
            <person name="Lesage-Meessen L."/>
            <person name="Lombard V."/>
            <person name="Mariette J."/>
            <person name="Noirot C."/>
            <person name="Park J."/>
            <person name="Patyshakuliyeva A."/>
            <person name="Wieneger R.A.B."/>
            <person name="Wosten H.A.B."/>
            <person name="Martin F."/>
            <person name="Coutinho P.M."/>
            <person name="de Vries R."/>
            <person name="Martinez A.T."/>
            <person name="Klopp C."/>
            <person name="Pontarotti P."/>
            <person name="Henrissat B."/>
            <person name="Record E."/>
        </authorList>
    </citation>
    <scope>NUCLEOTIDE SEQUENCE [LARGE SCALE GENOMIC DNA]</scope>
    <source>
        <strain evidence="7">BRFM137</strain>
    </source>
</reference>
<name>A0A060SH44_PYCCI</name>
<gene>
    <name evidence="7" type="ORF">BN946_scf185013.g161</name>
</gene>
<evidence type="ECO:0000256" key="1">
    <source>
        <dbReference type="ARBA" id="ARBA00004240"/>
    </source>
</evidence>
<feature type="region of interest" description="Disordered" evidence="5">
    <location>
        <begin position="167"/>
        <end position="186"/>
    </location>
</feature>
<dbReference type="EMBL" id="CCBP010000121">
    <property type="protein sequence ID" value="CDO73526.1"/>
    <property type="molecule type" value="Genomic_DNA"/>
</dbReference>
<keyword evidence="4" id="KW-0653">Protein transport</keyword>
<dbReference type="Proteomes" id="UP000029665">
    <property type="component" value="Unassembled WGS sequence"/>
</dbReference>
<sequence>MSTLTTSLPPDLPTQWIALSDDELKLDNLDQLLKPIRDDLWVSAACLDRILDDAVVQRALLDMGLERSEPGALRARSAATHPGALPNVAEEDEVGGDDAQSMDKRAQHTSLVSYFSDETTDAQLCRIRAVLLERLDRLNTFVDICREAPVEDEEDVIDEEWEDDPWAETDADESAKPNAKQSSGKSPVSLSLFLISDLVEMACLFASQENFGALRILIERHRATLWPYRFSVLDCIPEYAIAAEYRDLLPSYDPTTDAELRPPSRPWREELDFAETTECISALDECGAALPVSSPANDYPALAPKPEPLSASELSAWYLVRIDEVLASTGMVDAALALVQHAASQGVPGLDEAGEDLTLIARLVYDAPLAEDSVAEDWSLTKWRSMDPAEVVRAYLAHTTEDRVAQDIQHLVMPYLYVLESRAERAGHPDPTLVTRLLFDYILNAPLGIVAAIFEASKPTLPQGQRIIRDDEDLARLALACLYGSDSTDQWPTMSRIFECLPAWDTPEEDADEADEAETTIASLGAFVTPSTTRPRAAPLDLHIFFKPLPATSLSRALDVLDVHLESGEILSRWGVPAPLRWFLQSNSNIAEQRARADRMARRANTSDDKLDTLEDWEWLLEDMLKLCGSGDSGSKSAFCLVSRDDIVRIFFSGLLSTGNFEMSKKLLRSSSLRDSLDQQVIEEICLACSQEFYDNATSGNYHFGDMKLAYDCLDVPAPSERVVQQKEFIEATSRLCSFNLMSRPGIPISPIEIRLTKDRLSLVSRVLSSNNDAYKHTEVILDLVHKLGFRGDVVAEVKTLAMLAETALQADDFTRAYDTAEKMVSVIHDDGPRAHGRARARNSNQ</sequence>
<keyword evidence="2" id="KW-0813">Transport</keyword>
<dbReference type="OMA" id="ASEVCWV"/>
<dbReference type="PANTHER" id="PTHR15922">
    <property type="entry name" value="NEUROBLASTOMA-AMPLIFIED SEQUENCE"/>
    <property type="match status" value="1"/>
</dbReference>
<feature type="region of interest" description="Disordered" evidence="5">
    <location>
        <begin position="76"/>
        <end position="103"/>
    </location>
</feature>
<keyword evidence="3" id="KW-0256">Endoplasmic reticulum</keyword>
<dbReference type="STRING" id="5643.A0A060SH44"/>
<evidence type="ECO:0000256" key="3">
    <source>
        <dbReference type="ARBA" id="ARBA00022824"/>
    </source>
</evidence>
<evidence type="ECO:0000256" key="5">
    <source>
        <dbReference type="SAM" id="MobiDB-lite"/>
    </source>
</evidence>
<dbReference type="PANTHER" id="PTHR15922:SF2">
    <property type="entry name" value="NBAS SUBUNIT OF NRZ TETHERING COMPLEX"/>
    <property type="match status" value="1"/>
</dbReference>
<evidence type="ECO:0000259" key="6">
    <source>
        <dbReference type="Pfam" id="PF08314"/>
    </source>
</evidence>
<comment type="caution">
    <text evidence="7">The sequence shown here is derived from an EMBL/GenBank/DDBJ whole genome shotgun (WGS) entry which is preliminary data.</text>
</comment>
<dbReference type="GO" id="GO:0000149">
    <property type="term" value="F:SNARE binding"/>
    <property type="evidence" value="ECO:0007669"/>
    <property type="project" value="TreeGrafter"/>
</dbReference>
<dbReference type="AlphaFoldDB" id="A0A060SH44"/>
<dbReference type="GO" id="GO:0015031">
    <property type="term" value="P:protein transport"/>
    <property type="evidence" value="ECO:0007669"/>
    <property type="project" value="UniProtKB-KW"/>
</dbReference>
<dbReference type="HOGENOM" id="CLU_004262_0_0_1"/>
<protein>
    <recommendedName>
        <fullName evidence="6">Sec39 domain-containing protein</fullName>
    </recommendedName>
</protein>
<comment type="subcellular location">
    <subcellularLocation>
        <location evidence="1">Endoplasmic reticulum</location>
    </subcellularLocation>
</comment>
<proteinExistence type="predicted"/>
<evidence type="ECO:0000313" key="7">
    <source>
        <dbReference type="EMBL" id="CDO73526.1"/>
    </source>
</evidence>
<keyword evidence="8" id="KW-1185">Reference proteome</keyword>
<evidence type="ECO:0000256" key="2">
    <source>
        <dbReference type="ARBA" id="ARBA00022448"/>
    </source>
</evidence>
<dbReference type="Pfam" id="PF08314">
    <property type="entry name" value="Sec39"/>
    <property type="match status" value="1"/>
</dbReference>
<organism evidence="7 8">
    <name type="scientific">Pycnoporus cinnabarinus</name>
    <name type="common">Cinnabar-red polypore</name>
    <name type="synonym">Trametes cinnabarina</name>
    <dbReference type="NCBI Taxonomy" id="5643"/>
    <lineage>
        <taxon>Eukaryota</taxon>
        <taxon>Fungi</taxon>
        <taxon>Dikarya</taxon>
        <taxon>Basidiomycota</taxon>
        <taxon>Agaricomycotina</taxon>
        <taxon>Agaricomycetes</taxon>
        <taxon>Polyporales</taxon>
        <taxon>Polyporaceae</taxon>
        <taxon>Trametes</taxon>
    </lineage>
</organism>
<evidence type="ECO:0000313" key="8">
    <source>
        <dbReference type="Proteomes" id="UP000029665"/>
    </source>
</evidence>
<feature type="domain" description="Sec39" evidence="6">
    <location>
        <begin position="201"/>
        <end position="826"/>
    </location>
</feature>
<evidence type="ECO:0000256" key="4">
    <source>
        <dbReference type="ARBA" id="ARBA00022927"/>
    </source>
</evidence>
<dbReference type="InterPro" id="IPR013244">
    <property type="entry name" value="Sec39_domain"/>
</dbReference>
<dbReference type="GO" id="GO:0070939">
    <property type="term" value="C:Dsl1/NZR complex"/>
    <property type="evidence" value="ECO:0007669"/>
    <property type="project" value="TreeGrafter"/>
</dbReference>
<dbReference type="OrthoDB" id="27490at2759"/>
<accession>A0A060SH44</accession>
<dbReference type="GO" id="GO:0006890">
    <property type="term" value="P:retrograde vesicle-mediated transport, Golgi to endoplasmic reticulum"/>
    <property type="evidence" value="ECO:0007669"/>
    <property type="project" value="InterPro"/>
</dbReference>